<evidence type="ECO:0000256" key="3">
    <source>
        <dbReference type="ARBA" id="ARBA00022679"/>
    </source>
</evidence>
<evidence type="ECO:0000259" key="4">
    <source>
        <dbReference type="Pfam" id="PF00535"/>
    </source>
</evidence>
<dbReference type="InterPro" id="IPR001173">
    <property type="entry name" value="Glyco_trans_2-like"/>
</dbReference>
<protein>
    <submittedName>
        <fullName evidence="5">Glycosyl transferase family 2</fullName>
    </submittedName>
</protein>
<sequence>MKISVIIINFNGISDTRECLMSLAQAKKKGFEIETIVVDNGSTDNSVREIKKEFPETICLENSDNLGFAEGNNVGIRYAIERGADYLFLLNNDTTTHEHIFIELAKAATDAPSGGIFCPKIYFARGYETHTERYKLTDQGKIIWYAGGVIDWKNMLAFHRGVDEIDSGQYDVMTKTVYGTGCALFVRRGVFEKTGLFDRKFYLYYEDLDFSLRARQKGFEIYYVPKALLWHKNAGSAGGTGSDLQSYYITRNRLLIGMRYAPWRTKLALLREATNLVMGGTRTQRQAVGDFLRKKYGSRELSKLSQSRFSMPKFPTGIKMPHLPKMPDLLKYLPKIKPKRKNT</sequence>
<organism evidence="5 6">
    <name type="scientific">Candidatus Gottesmanbacteria bacterium GW2011_GWB1_43_11</name>
    <dbReference type="NCBI Taxonomy" id="1618446"/>
    <lineage>
        <taxon>Bacteria</taxon>
        <taxon>Candidatus Gottesmaniibacteriota</taxon>
    </lineage>
</organism>
<dbReference type="CDD" id="cd04186">
    <property type="entry name" value="GT_2_like_c"/>
    <property type="match status" value="1"/>
</dbReference>
<dbReference type="PANTHER" id="PTHR43179:SF12">
    <property type="entry name" value="GALACTOFURANOSYLTRANSFERASE GLFT2"/>
    <property type="match status" value="1"/>
</dbReference>
<evidence type="ECO:0000256" key="2">
    <source>
        <dbReference type="ARBA" id="ARBA00022676"/>
    </source>
</evidence>
<comment type="caution">
    <text evidence="5">The sequence shown here is derived from an EMBL/GenBank/DDBJ whole genome shotgun (WGS) entry which is preliminary data.</text>
</comment>
<dbReference type="Proteomes" id="UP000034050">
    <property type="component" value="Unassembled WGS sequence"/>
</dbReference>
<dbReference type="AlphaFoldDB" id="A0A0G1CNR0"/>
<evidence type="ECO:0000313" key="6">
    <source>
        <dbReference type="Proteomes" id="UP000034050"/>
    </source>
</evidence>
<comment type="similarity">
    <text evidence="1">Belongs to the glycosyltransferase 2 family.</text>
</comment>
<dbReference type="Gene3D" id="3.90.550.10">
    <property type="entry name" value="Spore Coat Polysaccharide Biosynthesis Protein SpsA, Chain A"/>
    <property type="match status" value="1"/>
</dbReference>
<dbReference type="STRING" id="1618446.UV61_C0002G0131"/>
<dbReference type="EMBL" id="LCFD01000002">
    <property type="protein sequence ID" value="KKS87410.1"/>
    <property type="molecule type" value="Genomic_DNA"/>
</dbReference>
<dbReference type="SUPFAM" id="SSF53448">
    <property type="entry name" value="Nucleotide-diphospho-sugar transferases"/>
    <property type="match status" value="1"/>
</dbReference>
<evidence type="ECO:0000313" key="5">
    <source>
        <dbReference type="EMBL" id="KKS87410.1"/>
    </source>
</evidence>
<keyword evidence="3 5" id="KW-0808">Transferase</keyword>
<keyword evidence="2" id="KW-0328">Glycosyltransferase</keyword>
<dbReference type="InterPro" id="IPR029044">
    <property type="entry name" value="Nucleotide-diphossugar_trans"/>
</dbReference>
<dbReference type="PANTHER" id="PTHR43179">
    <property type="entry name" value="RHAMNOSYLTRANSFERASE WBBL"/>
    <property type="match status" value="1"/>
</dbReference>
<name>A0A0G1CNR0_9BACT</name>
<accession>A0A0G1CNR0</accession>
<proteinExistence type="inferred from homology"/>
<feature type="domain" description="Glycosyltransferase 2-like" evidence="4">
    <location>
        <begin position="4"/>
        <end position="159"/>
    </location>
</feature>
<evidence type="ECO:0000256" key="1">
    <source>
        <dbReference type="ARBA" id="ARBA00006739"/>
    </source>
</evidence>
<gene>
    <name evidence="5" type="ORF">UV61_C0002G0131</name>
</gene>
<dbReference type="Pfam" id="PF00535">
    <property type="entry name" value="Glycos_transf_2"/>
    <property type="match status" value="1"/>
</dbReference>
<reference evidence="5 6" key="1">
    <citation type="journal article" date="2015" name="Nature">
        <title>rRNA introns, odd ribosomes, and small enigmatic genomes across a large radiation of phyla.</title>
        <authorList>
            <person name="Brown C.T."/>
            <person name="Hug L.A."/>
            <person name="Thomas B.C."/>
            <person name="Sharon I."/>
            <person name="Castelle C.J."/>
            <person name="Singh A."/>
            <person name="Wilkins M.J."/>
            <person name="Williams K.H."/>
            <person name="Banfield J.F."/>
        </authorList>
    </citation>
    <scope>NUCLEOTIDE SEQUENCE [LARGE SCALE GENOMIC DNA]</scope>
</reference>
<dbReference type="GO" id="GO:0016757">
    <property type="term" value="F:glycosyltransferase activity"/>
    <property type="evidence" value="ECO:0007669"/>
    <property type="project" value="UniProtKB-KW"/>
</dbReference>